<protein>
    <recommendedName>
        <fullName evidence="4">Replication protein</fullName>
    </recommendedName>
</protein>
<comment type="caution">
    <text evidence="2">The sequence shown here is derived from an EMBL/GenBank/DDBJ whole genome shotgun (WGS) entry which is preliminary data.</text>
</comment>
<evidence type="ECO:0000313" key="2">
    <source>
        <dbReference type="EMBL" id="OUP53226.1"/>
    </source>
</evidence>
<dbReference type="AlphaFoldDB" id="A0A1Y4L913"/>
<gene>
    <name evidence="2" type="ORF">B5F17_06545</name>
</gene>
<organism evidence="2 3">
    <name type="scientific">Butyricicoccus pullicaecorum</name>
    <dbReference type="NCBI Taxonomy" id="501571"/>
    <lineage>
        <taxon>Bacteria</taxon>
        <taxon>Bacillati</taxon>
        <taxon>Bacillota</taxon>
        <taxon>Clostridia</taxon>
        <taxon>Eubacteriales</taxon>
        <taxon>Butyricicoccaceae</taxon>
        <taxon>Butyricicoccus</taxon>
    </lineage>
</organism>
<evidence type="ECO:0000256" key="1">
    <source>
        <dbReference type="SAM" id="MobiDB-lite"/>
    </source>
</evidence>
<name>A0A1Y4L913_9FIRM</name>
<accession>A0A1Y4L913</accession>
<dbReference type="Proteomes" id="UP000195897">
    <property type="component" value="Unassembled WGS sequence"/>
</dbReference>
<dbReference type="EMBL" id="NFKK01000005">
    <property type="protein sequence ID" value="OUP53226.1"/>
    <property type="molecule type" value="Genomic_DNA"/>
</dbReference>
<feature type="region of interest" description="Disordered" evidence="1">
    <location>
        <begin position="147"/>
        <end position="170"/>
    </location>
</feature>
<reference evidence="3" key="1">
    <citation type="submission" date="2017-04" db="EMBL/GenBank/DDBJ databases">
        <title>Function of individual gut microbiota members based on whole genome sequencing of pure cultures obtained from chicken caecum.</title>
        <authorList>
            <person name="Medvecky M."/>
            <person name="Cejkova D."/>
            <person name="Polansky O."/>
            <person name="Karasova D."/>
            <person name="Kubasova T."/>
            <person name="Cizek A."/>
            <person name="Rychlik I."/>
        </authorList>
    </citation>
    <scope>NUCLEOTIDE SEQUENCE [LARGE SCALE GENOMIC DNA]</scope>
    <source>
        <strain evidence="3">An180</strain>
    </source>
</reference>
<evidence type="ECO:0000313" key="3">
    <source>
        <dbReference type="Proteomes" id="UP000195897"/>
    </source>
</evidence>
<evidence type="ECO:0008006" key="4">
    <source>
        <dbReference type="Google" id="ProtNLM"/>
    </source>
</evidence>
<sequence length="242" mass="27790">MQYAFDMDLAQRYGVPEAIFVHRLYWWVRDNAANGRNYRDGRYWTYDSLNALTKIFPWWSRRQLQGIISRCREKGLILTAAYNKSRGDSTTWFTVTEAVIQAYAPIKSGVPERCQGEHETVPGVAPNGATGGTKRCRLYKEQLEDQLEDEREGAPAQEEPAKPEEDECKGYGEFGNVRLTDDEIARLTARWTPNQVAAEIEALSAYMASKGKRYRNHCATLISWLKKDYPDVPAESRRVRKL</sequence>
<proteinExistence type="predicted"/>